<sequence length="567" mass="63339">MEASGSGAQQRPIPRRSHKKSKTGCRTCKARKIKCDERRPLCRACERHFTNLATCDFDDQDPTYSTASSSSTASAQPQSQTSSRTGARGGPSAPAPTRQQQQQQQQQLSRLPFRSTSPVGRQAEPLPPSQIPMTIASGRLDPFEARPRSHEPAPSVDALMSHYLTTLAYRSFPFYTSRPLIEIWWPFVRADDVLFHVVLLLSGLDRENLQHQHDSVHSRQLLDQCLSLLQARILTPEGVNDGTLVAIASLAAMEHDRGNMRALDMHLEGLKRVVELRGGLDAIRRTNSMAANVVFWCAMVSINEPMLLPVSYGDHERDVDWLNNPETASLLTHDGSEKDLTEYGVDVPTANILHEVQPRSMKSLLTLPHQRLSRDYTSKVNYGIASEAATLLSYLCSVLERLLQMSRSPTNDSPIPGLSRSCRLAGCLHVFTPMSGYFPDPTLMLHQLVRDLKSSLTHMIRAVGTRSHLLLWLLSVGGITAHRMPERGWFVGHLVVVITDLGIEDWTGMRQHLIKLAFHDNFCDESFGFLWREVRARQELLNVEPVPPAQPLALWCDETLRSGSGVS</sequence>
<dbReference type="STRING" id="329885.A0A4V5N7T6"/>
<name>A0A4V5N7T6_9PEZI</name>
<feature type="compositionally biased region" description="Low complexity" evidence="2">
    <location>
        <begin position="65"/>
        <end position="83"/>
    </location>
</feature>
<feature type="region of interest" description="Disordered" evidence="2">
    <location>
        <begin position="1"/>
        <end position="27"/>
    </location>
</feature>
<dbReference type="InterPro" id="IPR021858">
    <property type="entry name" value="Fun_TF"/>
</dbReference>
<dbReference type="EMBL" id="NAJP01000030">
    <property type="protein sequence ID" value="TKA40939.1"/>
    <property type="molecule type" value="Genomic_DNA"/>
</dbReference>
<dbReference type="Pfam" id="PF11951">
    <property type="entry name" value="Fungal_trans_2"/>
    <property type="match status" value="1"/>
</dbReference>
<comment type="caution">
    <text evidence="4">The sequence shown here is derived from an EMBL/GenBank/DDBJ whole genome shotgun (WGS) entry which is preliminary data.</text>
</comment>
<dbReference type="PANTHER" id="PTHR37540:SF5">
    <property type="entry name" value="TRANSCRIPTION FACTOR DOMAIN-CONTAINING PROTEIN"/>
    <property type="match status" value="1"/>
</dbReference>
<evidence type="ECO:0000313" key="5">
    <source>
        <dbReference type="Proteomes" id="UP000310066"/>
    </source>
</evidence>
<feature type="region of interest" description="Disordered" evidence="2">
    <location>
        <begin position="56"/>
        <end position="135"/>
    </location>
</feature>
<dbReference type="GO" id="GO:0008270">
    <property type="term" value="F:zinc ion binding"/>
    <property type="evidence" value="ECO:0007669"/>
    <property type="project" value="InterPro"/>
</dbReference>
<organism evidence="4 5">
    <name type="scientific">Friedmanniomyces endolithicus</name>
    <dbReference type="NCBI Taxonomy" id="329885"/>
    <lineage>
        <taxon>Eukaryota</taxon>
        <taxon>Fungi</taxon>
        <taxon>Dikarya</taxon>
        <taxon>Ascomycota</taxon>
        <taxon>Pezizomycotina</taxon>
        <taxon>Dothideomycetes</taxon>
        <taxon>Dothideomycetidae</taxon>
        <taxon>Mycosphaerellales</taxon>
        <taxon>Teratosphaeriaceae</taxon>
        <taxon>Friedmanniomyces</taxon>
    </lineage>
</organism>
<dbReference type="InterPro" id="IPR036864">
    <property type="entry name" value="Zn2-C6_fun-type_DNA-bd_sf"/>
</dbReference>
<evidence type="ECO:0000313" key="4">
    <source>
        <dbReference type="EMBL" id="TKA40939.1"/>
    </source>
</evidence>
<dbReference type="Proteomes" id="UP000310066">
    <property type="component" value="Unassembled WGS sequence"/>
</dbReference>
<gene>
    <name evidence="4" type="ORF">B0A54_07851</name>
</gene>
<accession>A0A4V5N7T6</accession>
<dbReference type="SMART" id="SM00066">
    <property type="entry name" value="GAL4"/>
    <property type="match status" value="1"/>
</dbReference>
<keyword evidence="1" id="KW-0539">Nucleus</keyword>
<dbReference type="PANTHER" id="PTHR37540">
    <property type="entry name" value="TRANSCRIPTION FACTOR (ACR-2), PUTATIVE-RELATED-RELATED"/>
    <property type="match status" value="1"/>
</dbReference>
<evidence type="ECO:0000256" key="1">
    <source>
        <dbReference type="ARBA" id="ARBA00023242"/>
    </source>
</evidence>
<proteinExistence type="predicted"/>
<dbReference type="PROSITE" id="PS50048">
    <property type="entry name" value="ZN2_CY6_FUNGAL_2"/>
    <property type="match status" value="1"/>
</dbReference>
<dbReference type="GO" id="GO:0000981">
    <property type="term" value="F:DNA-binding transcription factor activity, RNA polymerase II-specific"/>
    <property type="evidence" value="ECO:0007669"/>
    <property type="project" value="InterPro"/>
</dbReference>
<dbReference type="InterPro" id="IPR001138">
    <property type="entry name" value="Zn2Cys6_DnaBD"/>
</dbReference>
<reference evidence="4 5" key="1">
    <citation type="submission" date="2017-03" db="EMBL/GenBank/DDBJ databases">
        <title>Genomes of endolithic fungi from Antarctica.</title>
        <authorList>
            <person name="Coleine C."/>
            <person name="Masonjones S."/>
            <person name="Stajich J.E."/>
        </authorList>
    </citation>
    <scope>NUCLEOTIDE SEQUENCE [LARGE SCALE GENOMIC DNA]</scope>
    <source>
        <strain evidence="4 5">CCFEE 5311</strain>
    </source>
</reference>
<dbReference type="SUPFAM" id="SSF57701">
    <property type="entry name" value="Zn2/Cys6 DNA-binding domain"/>
    <property type="match status" value="1"/>
</dbReference>
<feature type="domain" description="Zn(2)-C6 fungal-type" evidence="3">
    <location>
        <begin position="24"/>
        <end position="57"/>
    </location>
</feature>
<feature type="compositionally biased region" description="Basic residues" evidence="2">
    <location>
        <begin position="13"/>
        <end position="27"/>
    </location>
</feature>
<evidence type="ECO:0000259" key="3">
    <source>
        <dbReference type="PROSITE" id="PS50048"/>
    </source>
</evidence>
<dbReference type="AlphaFoldDB" id="A0A4V5N7T6"/>
<dbReference type="OrthoDB" id="4158087at2759"/>
<dbReference type="Pfam" id="PF00172">
    <property type="entry name" value="Zn_clus"/>
    <property type="match status" value="1"/>
</dbReference>
<dbReference type="CDD" id="cd00067">
    <property type="entry name" value="GAL4"/>
    <property type="match status" value="1"/>
</dbReference>
<dbReference type="Gene3D" id="4.10.240.10">
    <property type="entry name" value="Zn(2)-C6 fungal-type DNA-binding domain"/>
    <property type="match status" value="1"/>
</dbReference>
<evidence type="ECO:0000256" key="2">
    <source>
        <dbReference type="SAM" id="MobiDB-lite"/>
    </source>
</evidence>
<protein>
    <recommendedName>
        <fullName evidence="3">Zn(2)-C6 fungal-type domain-containing protein</fullName>
    </recommendedName>
</protein>